<evidence type="ECO:0000256" key="3">
    <source>
        <dbReference type="SAM" id="SignalP"/>
    </source>
</evidence>
<keyword evidence="2" id="KW-0472">Membrane</keyword>
<dbReference type="Pfam" id="PF14257">
    <property type="entry name" value="DUF4349"/>
    <property type="match status" value="1"/>
</dbReference>
<evidence type="ECO:0000259" key="4">
    <source>
        <dbReference type="Pfam" id="PF14257"/>
    </source>
</evidence>
<reference evidence="6" key="1">
    <citation type="journal article" date="2019" name="Int. J. Syst. Evol. Microbiol.">
        <title>The Global Catalogue of Microorganisms (GCM) 10K type strain sequencing project: providing services to taxonomists for standard genome sequencing and annotation.</title>
        <authorList>
            <consortium name="The Broad Institute Genomics Platform"/>
            <consortium name="The Broad Institute Genome Sequencing Center for Infectious Disease"/>
            <person name="Wu L."/>
            <person name="Ma J."/>
        </authorList>
    </citation>
    <scope>NUCLEOTIDE SEQUENCE [LARGE SCALE GENOMIC DNA]</scope>
    <source>
        <strain evidence="6">TISTR 1858</strain>
    </source>
</reference>
<comment type="caution">
    <text evidence="5">The sequence shown here is derived from an EMBL/GenBank/DDBJ whole genome shotgun (WGS) entry which is preliminary data.</text>
</comment>
<dbReference type="InterPro" id="IPR025645">
    <property type="entry name" value="DUF4349"/>
</dbReference>
<feature type="signal peptide" evidence="3">
    <location>
        <begin position="1"/>
        <end position="19"/>
    </location>
</feature>
<keyword evidence="6" id="KW-1185">Reference proteome</keyword>
<feature type="compositionally biased region" description="Polar residues" evidence="1">
    <location>
        <begin position="38"/>
        <end position="54"/>
    </location>
</feature>
<accession>A0ABW5Q3H5</accession>
<evidence type="ECO:0000313" key="6">
    <source>
        <dbReference type="Proteomes" id="UP001597451"/>
    </source>
</evidence>
<keyword evidence="2" id="KW-0812">Transmembrane</keyword>
<feature type="transmembrane region" description="Helical" evidence="2">
    <location>
        <begin position="270"/>
        <end position="303"/>
    </location>
</feature>
<sequence length="314" mass="35038">MKKNIWVLLGMLLIFTACSNEQENIAEYDSAAVDSTEESVGQSEAEMNNAESSDSGGRETAESGSSERSEEAANEEEDIESENRKIIYTANLQVEVKDYEQSVDDIESYVADFNGYIIEASTYGSSEDSTTNGHLTARIPQERFQAFIQQVEEGTGKLLESNVSGQDVTEEYVDLESRLKSKRVVEERLLSFMEQAEKTEDLLTISDDLATVQGEIDQITGRMKYLQNKSDLATVSIDIRENNVALTGMNGDELNTWEKTKQQFLKSINLIISVLSGLFVFVAGNLPILILLGVIGIIAWWVVRKKRKSLKQES</sequence>
<dbReference type="Proteomes" id="UP001597451">
    <property type="component" value="Unassembled WGS sequence"/>
</dbReference>
<evidence type="ECO:0000256" key="2">
    <source>
        <dbReference type="SAM" id="Phobius"/>
    </source>
</evidence>
<dbReference type="EMBL" id="JBHUMX010000041">
    <property type="protein sequence ID" value="MFD2630179.1"/>
    <property type="molecule type" value="Genomic_DNA"/>
</dbReference>
<name>A0ABW5Q3H5_9BACI</name>
<proteinExistence type="predicted"/>
<organism evidence="5 6">
    <name type="scientific">Oceanobacillus kapialis</name>
    <dbReference type="NCBI Taxonomy" id="481353"/>
    <lineage>
        <taxon>Bacteria</taxon>
        <taxon>Bacillati</taxon>
        <taxon>Bacillota</taxon>
        <taxon>Bacilli</taxon>
        <taxon>Bacillales</taxon>
        <taxon>Bacillaceae</taxon>
        <taxon>Oceanobacillus</taxon>
    </lineage>
</organism>
<keyword evidence="3" id="KW-0732">Signal</keyword>
<evidence type="ECO:0000313" key="5">
    <source>
        <dbReference type="EMBL" id="MFD2630179.1"/>
    </source>
</evidence>
<protein>
    <submittedName>
        <fullName evidence="5">DUF4349 domain-containing protein</fullName>
    </submittedName>
</protein>
<dbReference type="PROSITE" id="PS51257">
    <property type="entry name" value="PROKAR_LIPOPROTEIN"/>
    <property type="match status" value="1"/>
</dbReference>
<feature type="compositionally biased region" description="Basic and acidic residues" evidence="1">
    <location>
        <begin position="56"/>
        <end position="71"/>
    </location>
</feature>
<feature type="domain" description="DUF4349" evidence="4">
    <location>
        <begin position="84"/>
        <end position="300"/>
    </location>
</feature>
<evidence type="ECO:0000256" key="1">
    <source>
        <dbReference type="SAM" id="MobiDB-lite"/>
    </source>
</evidence>
<feature type="region of interest" description="Disordered" evidence="1">
    <location>
        <begin position="32"/>
        <end position="81"/>
    </location>
</feature>
<dbReference type="RefSeq" id="WP_379563144.1">
    <property type="nucleotide sequence ID" value="NZ_CP085256.1"/>
</dbReference>
<gene>
    <name evidence="5" type="ORF">ACFSUN_15435</name>
</gene>
<keyword evidence="2" id="KW-1133">Transmembrane helix</keyword>
<feature type="chain" id="PRO_5047305990" evidence="3">
    <location>
        <begin position="20"/>
        <end position="314"/>
    </location>
</feature>